<dbReference type="InterPro" id="IPR011001">
    <property type="entry name" value="Saposin-like"/>
</dbReference>
<evidence type="ECO:0000313" key="1">
    <source>
        <dbReference type="EMBL" id="CEK55470.1"/>
    </source>
</evidence>
<sequence>KIPTGEVVASSCDECQTLVQRFIEASKDPAKMAALKAILSEMCHGHHYSMECRLVVSKLDFFIAKLMPYLQDSRAF</sequence>
<gene>
    <name evidence="1" type="primary">ORF25294</name>
</gene>
<feature type="non-terminal residue" evidence="1">
    <location>
        <position position="1"/>
    </location>
</feature>
<dbReference type="SUPFAM" id="SSF47862">
    <property type="entry name" value="Saposin"/>
    <property type="match status" value="1"/>
</dbReference>
<dbReference type="EMBL" id="HACG01008605">
    <property type="protein sequence ID" value="CEK55470.1"/>
    <property type="molecule type" value="Transcribed_RNA"/>
</dbReference>
<feature type="non-terminal residue" evidence="1">
    <location>
        <position position="76"/>
    </location>
</feature>
<name>A0A0B6YJ00_9EUPU</name>
<dbReference type="AlphaFoldDB" id="A0A0B6YJ00"/>
<reference evidence="1" key="1">
    <citation type="submission" date="2014-12" db="EMBL/GenBank/DDBJ databases">
        <title>Insight into the proteome of Arion vulgaris.</title>
        <authorList>
            <person name="Aradska J."/>
            <person name="Bulat T."/>
            <person name="Smidak R."/>
            <person name="Sarate P."/>
            <person name="Gangsoo J."/>
            <person name="Sialana F."/>
            <person name="Bilban M."/>
            <person name="Lubec G."/>
        </authorList>
    </citation>
    <scope>NUCLEOTIDE SEQUENCE</scope>
    <source>
        <tissue evidence="1">Skin</tissue>
    </source>
</reference>
<protein>
    <recommendedName>
        <fullName evidence="2">Saposin B-type domain-containing protein</fullName>
    </recommendedName>
</protein>
<dbReference type="Gene3D" id="1.10.225.10">
    <property type="entry name" value="Saposin-like"/>
    <property type="match status" value="1"/>
</dbReference>
<organism evidence="1">
    <name type="scientific">Arion vulgaris</name>
    <dbReference type="NCBI Taxonomy" id="1028688"/>
    <lineage>
        <taxon>Eukaryota</taxon>
        <taxon>Metazoa</taxon>
        <taxon>Spiralia</taxon>
        <taxon>Lophotrochozoa</taxon>
        <taxon>Mollusca</taxon>
        <taxon>Gastropoda</taxon>
        <taxon>Heterobranchia</taxon>
        <taxon>Euthyneura</taxon>
        <taxon>Panpulmonata</taxon>
        <taxon>Eupulmonata</taxon>
        <taxon>Stylommatophora</taxon>
        <taxon>Helicina</taxon>
        <taxon>Arionoidea</taxon>
        <taxon>Arionidae</taxon>
        <taxon>Arion</taxon>
    </lineage>
</organism>
<accession>A0A0B6YJ00</accession>
<evidence type="ECO:0008006" key="2">
    <source>
        <dbReference type="Google" id="ProtNLM"/>
    </source>
</evidence>
<proteinExistence type="predicted"/>